<sequence length="1004" mass="113283">MLLLPLVTLFFCEEVFMSGELPNNFAQLSLTPQGFYFPAEMTNNSGRPAPLEHSQAPLNTQLSHASRQFHSAELSLVPQNASAYRVSAQPAHNPLLGRFVYSTHSPENSHLSDYMSQDSCRAELPAIHSQVVFQSTHCSSTRNGPQALQQARKLFCCWQQNPQASLQINNDQIMLTSSRTEGLSPFELLEWVAVRTYNTVSITAIARYIGLGEIVLVLNDKGELTANLNDMQKQFNTLNEHQQISFIASSAYKLQPVDIKSNKTNQMQYFYTQKDWSYPPNHQLQQVHHCRFGAIAIPCEQSDELTAIHHCLESVSRLAQLTYEFYDPIWQSAGVKPPYRHETHELYAHAFTAFNNYTYGDNSGAYQADLKPYIRQWLAALQPCCNQKFKLSRLPRYQKLCAANSASVFLRVCGKHATNPFPSFRFLDQQHLILRATADENRLCNNLSQQTAITIIKSYRNKISIDYLRLEHSTLPEIKAFLLLIQNLVPEKASVSMVELAIYLSLNKQPPKNLQYIVPPIIASAFLSLDPSTSTNILAQFAYHKLANWLVKQEPTLLKLEHSGITLSQLQQWARNTGDEFWDHTLSVHQRWLIFASTATKTLLYRAECDLFNTNMTPPPMTSALPCPSGEECVSGLINTPIGLIAPLYFRKSDHELYGHSGADCELCKTAIFRVKYDGKSTASSKQPFIAHCAKHEQDICEECLPTWLSQKIGKIHSASNDTTFLHIKDKHQAELYILHEAHVVESMLLAWLSISKIAPLKPLGLEETWITFAENYPELAKCALIDLTETTNVNKANDVSQFSLPATTCCENMKLLPVYLVAANYNKIIRNNMQSASNFLMVTCDKCENQHGKTTVLSSIDYQNKEQVVIEQNFIAHCTEHQVDLCVDCCKESKRTGMQPQATASRTFLSTHHASSTAWDKNLSKISTEPVKKVEDFVFGCPICLNPFKSDSEVVKTNCGHTFCISCFDTHSRIQNTARVSCPTCRNEVTTTERVFLSFIPSL</sequence>
<dbReference type="SMART" id="SM00184">
    <property type="entry name" value="RING"/>
    <property type="match status" value="1"/>
</dbReference>
<evidence type="ECO:0000313" key="3">
    <source>
        <dbReference type="Proteomes" id="UP000273022"/>
    </source>
</evidence>
<organism evidence="2 3">
    <name type="scientific">Parashewanella spongiae</name>
    <dbReference type="NCBI Taxonomy" id="342950"/>
    <lineage>
        <taxon>Bacteria</taxon>
        <taxon>Pseudomonadati</taxon>
        <taxon>Pseudomonadota</taxon>
        <taxon>Gammaproteobacteria</taxon>
        <taxon>Alteromonadales</taxon>
        <taxon>Shewanellaceae</taxon>
        <taxon>Parashewanella</taxon>
    </lineage>
</organism>
<dbReference type="EMBL" id="QYYH01000124">
    <property type="protein sequence ID" value="RJY07361.1"/>
    <property type="molecule type" value="Genomic_DNA"/>
</dbReference>
<feature type="domain" description="RING-type" evidence="1">
    <location>
        <begin position="942"/>
        <end position="987"/>
    </location>
</feature>
<name>A0A3A6THQ1_9GAMM</name>
<dbReference type="Pfam" id="PF13639">
    <property type="entry name" value="zf-RING_2"/>
    <property type="match status" value="1"/>
</dbReference>
<dbReference type="Proteomes" id="UP000273022">
    <property type="component" value="Unassembled WGS sequence"/>
</dbReference>
<protein>
    <recommendedName>
        <fullName evidence="1">RING-type domain-containing protein</fullName>
    </recommendedName>
</protein>
<evidence type="ECO:0000313" key="2">
    <source>
        <dbReference type="EMBL" id="RJY07361.1"/>
    </source>
</evidence>
<proteinExistence type="predicted"/>
<dbReference type="Gene3D" id="3.30.40.10">
    <property type="entry name" value="Zinc/RING finger domain, C3HC4 (zinc finger)"/>
    <property type="match status" value="1"/>
</dbReference>
<dbReference type="PROSITE" id="PS50089">
    <property type="entry name" value="ZF_RING_2"/>
    <property type="match status" value="1"/>
</dbReference>
<dbReference type="InterPro" id="IPR001841">
    <property type="entry name" value="Znf_RING"/>
</dbReference>
<evidence type="ECO:0000259" key="1">
    <source>
        <dbReference type="PROSITE" id="PS50089"/>
    </source>
</evidence>
<keyword evidence="3" id="KW-1185">Reference proteome</keyword>
<dbReference type="SUPFAM" id="SSF57850">
    <property type="entry name" value="RING/U-box"/>
    <property type="match status" value="1"/>
</dbReference>
<comment type="caution">
    <text evidence="2">The sequence shown here is derived from an EMBL/GenBank/DDBJ whole genome shotgun (WGS) entry which is preliminary data.</text>
</comment>
<accession>A0A3A6THQ1</accession>
<dbReference type="InterPro" id="IPR013083">
    <property type="entry name" value="Znf_RING/FYVE/PHD"/>
</dbReference>
<gene>
    <name evidence="2" type="ORF">D5R81_16025</name>
</gene>
<dbReference type="AlphaFoldDB" id="A0A3A6THQ1"/>
<reference evidence="2 3" key="1">
    <citation type="submission" date="2018-09" db="EMBL/GenBank/DDBJ databases">
        <title>Phylogeny of the Shewanellaceae, and recommendation for two new genera, Pseudoshewanella and Parashewanella.</title>
        <authorList>
            <person name="Wang G."/>
        </authorList>
    </citation>
    <scope>NUCLEOTIDE SEQUENCE [LARGE SCALE GENOMIC DNA]</scope>
    <source>
        <strain evidence="2 3">KCTC 22492</strain>
    </source>
</reference>